<feature type="domain" description="BIG2" evidence="1">
    <location>
        <begin position="225"/>
        <end position="318"/>
    </location>
</feature>
<keyword evidence="3" id="KW-1185">Reference proteome</keyword>
<proteinExistence type="predicted"/>
<dbReference type="Proteomes" id="UP000282106">
    <property type="component" value="Unassembled WGS sequence"/>
</dbReference>
<dbReference type="Gene3D" id="2.60.40.1080">
    <property type="match status" value="2"/>
</dbReference>
<organism evidence="2 3">
    <name type="scientific">Stagnimonas aquatica</name>
    <dbReference type="NCBI Taxonomy" id="2689987"/>
    <lineage>
        <taxon>Bacteria</taxon>
        <taxon>Pseudomonadati</taxon>
        <taxon>Pseudomonadota</taxon>
        <taxon>Gammaproteobacteria</taxon>
        <taxon>Nevskiales</taxon>
        <taxon>Nevskiaceae</taxon>
        <taxon>Stagnimonas</taxon>
    </lineage>
</organism>
<protein>
    <recommendedName>
        <fullName evidence="1">BIG2 domain-containing protein</fullName>
    </recommendedName>
</protein>
<evidence type="ECO:0000313" key="2">
    <source>
        <dbReference type="EMBL" id="ROH90842.1"/>
    </source>
</evidence>
<dbReference type="SMART" id="SM00635">
    <property type="entry name" value="BID_2"/>
    <property type="match status" value="3"/>
</dbReference>
<evidence type="ECO:0000313" key="3">
    <source>
        <dbReference type="Proteomes" id="UP000282106"/>
    </source>
</evidence>
<reference evidence="2 3" key="1">
    <citation type="submission" date="2018-10" db="EMBL/GenBank/DDBJ databases">
        <authorList>
            <person name="Chen W.-M."/>
        </authorList>
    </citation>
    <scope>NUCLEOTIDE SEQUENCE [LARGE SCALE GENOMIC DNA]</scope>
    <source>
        <strain evidence="2 3">THS-13</strain>
    </source>
</reference>
<feature type="domain" description="BIG2" evidence="1">
    <location>
        <begin position="363"/>
        <end position="446"/>
    </location>
</feature>
<sequence>MESPNFDDQVVGVKIMPNPASVDVGGSTQLVAQGLYTLPPGSTATAYPCGTNFCSLGPAPSSITWATDSSGSGATISVDPSTGLVRGLRHGTGTVRAQFRNFTDSASVLVGGEVLTDVTLISTEAGGTTTTALGRSISYGATGTYTTYTCSTSTSTCPVSSTRTAPVSVSWALANPAVGSATPVQGSDTVVQSLQQGVTTLRATVTNAEGELITRSIGFSVTQPVLEEIVIAPDNQSAPVGTTKNFTVTGRYSNSSTFGEIPTSAVDIKWTSSQADYATVIEGPSTSTVATAVSTGSSAPNSTVTVTITARALDKSNTPIKDENGNDITDTALFVVTQADLLEVLQACPVSTTTGLVECPSGAVDGFNLPASTSTTTPDSKREVRLLGRFSNSDEPQEISDSFINWTASSNLATVNTQGIVTAGTATGAVVVTGTIKTGVYPNATVRSDSIQVTLTDRVCVIPLRAADGATVSGTPTPSTLPIFGNASGVTDAGNVIDEDVNNAATVALASGPLDANIRLAVSAAAGIEFPAEGRIGFIIERANNSAFVPADPANNAGLKLSVWSGGTEYQGGTLSVNPLPGASSSNRVRELITVPTPTTKPTFSRVDMTLTVPGYLTSDPIIIGPVLGLLESLLLGGTTEFAVYGSCAKAELPK</sequence>
<name>A0A3N0VDT0_9GAMM</name>
<feature type="domain" description="BIG2" evidence="1">
    <location>
        <begin position="9"/>
        <end position="109"/>
    </location>
</feature>
<comment type="caution">
    <text evidence="2">The sequence shown here is derived from an EMBL/GenBank/DDBJ whole genome shotgun (WGS) entry which is preliminary data.</text>
</comment>
<dbReference type="RefSeq" id="WP_123211297.1">
    <property type="nucleotide sequence ID" value="NZ_RJVO01000003.1"/>
</dbReference>
<dbReference type="InterPro" id="IPR003343">
    <property type="entry name" value="Big_2"/>
</dbReference>
<dbReference type="EMBL" id="RJVO01000003">
    <property type="protein sequence ID" value="ROH90842.1"/>
    <property type="molecule type" value="Genomic_DNA"/>
</dbReference>
<accession>A0A3N0VDT0</accession>
<dbReference type="InParanoid" id="A0A3N0VDT0"/>
<evidence type="ECO:0000259" key="1">
    <source>
        <dbReference type="SMART" id="SM00635"/>
    </source>
</evidence>
<dbReference type="AlphaFoldDB" id="A0A3N0VDT0"/>
<gene>
    <name evidence="2" type="ORF">ED208_07610</name>
</gene>